<gene>
    <name evidence="2" type="ORF">OG549_07890</name>
</gene>
<dbReference type="AlphaFoldDB" id="A0AAU2V012"/>
<evidence type="ECO:0000256" key="1">
    <source>
        <dbReference type="SAM" id="Phobius"/>
    </source>
</evidence>
<accession>A0AAU2V012</accession>
<keyword evidence="1" id="KW-0472">Membrane</keyword>
<proteinExistence type="predicted"/>
<sequence>MPGIGNQPKGWGLAYSLGTPVAVELSGSCDIRNVRTNSKVGKAVAKCEGTRWTLDGATRTGTLYSYGSDIGENPGAAPVFTGEARAFQDRAYGRPGGLDFVMGFAVAAVALVCPVGCIAFAVAAHRALRKA</sequence>
<organism evidence="2">
    <name type="scientific">Streptomyces sp. NBC_00003</name>
    <dbReference type="NCBI Taxonomy" id="2903608"/>
    <lineage>
        <taxon>Bacteria</taxon>
        <taxon>Bacillati</taxon>
        <taxon>Actinomycetota</taxon>
        <taxon>Actinomycetes</taxon>
        <taxon>Kitasatosporales</taxon>
        <taxon>Streptomycetaceae</taxon>
        <taxon>Streptomyces</taxon>
    </lineage>
</organism>
<keyword evidence="1" id="KW-1133">Transmembrane helix</keyword>
<evidence type="ECO:0000313" key="2">
    <source>
        <dbReference type="EMBL" id="WTW60569.1"/>
    </source>
</evidence>
<reference evidence="2" key="1">
    <citation type="submission" date="2022-10" db="EMBL/GenBank/DDBJ databases">
        <title>The complete genomes of actinobacterial strains from the NBC collection.</title>
        <authorList>
            <person name="Joergensen T.S."/>
            <person name="Alvarez Arevalo M."/>
            <person name="Sterndorff E.B."/>
            <person name="Faurdal D."/>
            <person name="Vuksanovic O."/>
            <person name="Mourched A.-S."/>
            <person name="Charusanti P."/>
            <person name="Shaw S."/>
            <person name="Blin K."/>
            <person name="Weber T."/>
        </authorList>
    </citation>
    <scope>NUCLEOTIDE SEQUENCE</scope>
    <source>
        <strain evidence="2">NBC_00003</strain>
    </source>
</reference>
<name>A0AAU2V012_9ACTN</name>
<keyword evidence="1" id="KW-0812">Transmembrane</keyword>
<feature type="transmembrane region" description="Helical" evidence="1">
    <location>
        <begin position="100"/>
        <end position="124"/>
    </location>
</feature>
<dbReference type="EMBL" id="CP108318">
    <property type="protein sequence ID" value="WTW60569.1"/>
    <property type="molecule type" value="Genomic_DNA"/>
</dbReference>
<protein>
    <submittedName>
        <fullName evidence="2">Uncharacterized protein</fullName>
    </submittedName>
</protein>